<keyword evidence="2" id="KW-0645">Protease</keyword>
<feature type="compositionally biased region" description="Low complexity" evidence="5">
    <location>
        <begin position="14"/>
        <end position="33"/>
    </location>
</feature>
<gene>
    <name evidence="7" type="ORF">GCM10010515_29210</name>
</gene>
<evidence type="ECO:0000256" key="4">
    <source>
        <dbReference type="ARBA" id="ARBA00022807"/>
    </source>
</evidence>
<feature type="region of interest" description="Disordered" evidence="5">
    <location>
        <begin position="1"/>
        <end position="40"/>
    </location>
</feature>
<organism evidence="7 8">
    <name type="scientific">Streptomyces fructofermentans</name>
    <dbReference type="NCBI Taxonomy" id="152141"/>
    <lineage>
        <taxon>Bacteria</taxon>
        <taxon>Bacillati</taxon>
        <taxon>Actinomycetota</taxon>
        <taxon>Actinomycetes</taxon>
        <taxon>Kitasatosporales</taxon>
        <taxon>Streptomycetaceae</taxon>
        <taxon>Streptomyces</taxon>
    </lineage>
</organism>
<protein>
    <recommendedName>
        <fullName evidence="6">NlpC/P60 domain-containing protein</fullName>
    </recommendedName>
</protein>
<dbReference type="RefSeq" id="WP_229916180.1">
    <property type="nucleotide sequence ID" value="NZ_BMWD01000008.1"/>
</dbReference>
<evidence type="ECO:0000313" key="7">
    <source>
        <dbReference type="EMBL" id="GGX59366.1"/>
    </source>
</evidence>
<evidence type="ECO:0000256" key="2">
    <source>
        <dbReference type="ARBA" id="ARBA00022670"/>
    </source>
</evidence>
<dbReference type="AlphaFoldDB" id="A0A918ND78"/>
<dbReference type="GO" id="GO:0008234">
    <property type="term" value="F:cysteine-type peptidase activity"/>
    <property type="evidence" value="ECO:0007669"/>
    <property type="project" value="UniProtKB-KW"/>
</dbReference>
<evidence type="ECO:0000313" key="8">
    <source>
        <dbReference type="Proteomes" id="UP000645555"/>
    </source>
</evidence>
<evidence type="ECO:0000259" key="6">
    <source>
        <dbReference type="PROSITE" id="PS51935"/>
    </source>
</evidence>
<name>A0A918ND78_9ACTN</name>
<comment type="similarity">
    <text evidence="1">Belongs to the peptidase C40 family.</text>
</comment>
<evidence type="ECO:0000256" key="1">
    <source>
        <dbReference type="ARBA" id="ARBA00007074"/>
    </source>
</evidence>
<sequence>MDSGRSPGDHARGAARQGAYAGGAEAEAGAGVREPGGGADRVTERLPAEFWATPYVGRRYPGSRSVAERPGLAEGANCQLFAYAVLAHFGLHVPAWRSSDLWADTERSVRVRTPEPLDLALFNRADDAWGAHVGVVAGEGLVLHLCAEVGRPAVWPPGAFAARERYRTLLGHKRLRAS</sequence>
<keyword evidence="4" id="KW-0788">Thiol protease</keyword>
<dbReference type="EMBL" id="BMWD01000008">
    <property type="protein sequence ID" value="GGX59366.1"/>
    <property type="molecule type" value="Genomic_DNA"/>
</dbReference>
<comment type="caution">
    <text evidence="7">The sequence shown here is derived from an EMBL/GenBank/DDBJ whole genome shotgun (WGS) entry which is preliminary data.</text>
</comment>
<dbReference type="GO" id="GO:0006508">
    <property type="term" value="P:proteolysis"/>
    <property type="evidence" value="ECO:0007669"/>
    <property type="project" value="UniProtKB-KW"/>
</dbReference>
<feature type="domain" description="NlpC/P60" evidence="6">
    <location>
        <begin position="36"/>
        <end position="176"/>
    </location>
</feature>
<dbReference type="PROSITE" id="PS51935">
    <property type="entry name" value="NLPC_P60"/>
    <property type="match status" value="1"/>
</dbReference>
<dbReference type="InterPro" id="IPR038765">
    <property type="entry name" value="Papain-like_cys_pep_sf"/>
</dbReference>
<keyword evidence="8" id="KW-1185">Reference proteome</keyword>
<evidence type="ECO:0000256" key="5">
    <source>
        <dbReference type="SAM" id="MobiDB-lite"/>
    </source>
</evidence>
<evidence type="ECO:0000256" key="3">
    <source>
        <dbReference type="ARBA" id="ARBA00022801"/>
    </source>
</evidence>
<reference evidence="7" key="2">
    <citation type="submission" date="2020-09" db="EMBL/GenBank/DDBJ databases">
        <authorList>
            <person name="Sun Q."/>
            <person name="Ohkuma M."/>
        </authorList>
    </citation>
    <scope>NUCLEOTIDE SEQUENCE</scope>
    <source>
        <strain evidence="7">JCM 4956</strain>
    </source>
</reference>
<keyword evidence="3" id="KW-0378">Hydrolase</keyword>
<dbReference type="Proteomes" id="UP000645555">
    <property type="component" value="Unassembled WGS sequence"/>
</dbReference>
<dbReference type="SUPFAM" id="SSF54001">
    <property type="entry name" value="Cysteine proteinases"/>
    <property type="match status" value="1"/>
</dbReference>
<dbReference type="Gene3D" id="3.90.1720.10">
    <property type="entry name" value="endopeptidase domain like (from Nostoc punctiforme)"/>
    <property type="match status" value="1"/>
</dbReference>
<reference evidence="7" key="1">
    <citation type="journal article" date="2014" name="Int. J. Syst. Evol. Microbiol.">
        <title>Complete genome sequence of Corynebacterium casei LMG S-19264T (=DSM 44701T), isolated from a smear-ripened cheese.</title>
        <authorList>
            <consortium name="US DOE Joint Genome Institute (JGI-PGF)"/>
            <person name="Walter F."/>
            <person name="Albersmeier A."/>
            <person name="Kalinowski J."/>
            <person name="Ruckert C."/>
        </authorList>
    </citation>
    <scope>NUCLEOTIDE SEQUENCE</scope>
    <source>
        <strain evidence="7">JCM 4956</strain>
    </source>
</reference>
<accession>A0A918ND78</accession>
<dbReference type="InterPro" id="IPR000064">
    <property type="entry name" value="NLP_P60_dom"/>
</dbReference>
<proteinExistence type="inferred from homology"/>